<dbReference type="PANTHER" id="PTHR31286:SF165">
    <property type="entry name" value="DUF4283 DOMAIN-CONTAINING PROTEIN"/>
    <property type="match status" value="1"/>
</dbReference>
<dbReference type="AlphaFoldDB" id="A0A803P4R7"/>
<accession>A0A803P4R7</accession>
<dbReference type="Gramene" id="evm.model.03.1308">
    <property type="protein sequence ID" value="cds.evm.model.03.1308"/>
    <property type="gene ID" value="evm.TU.03.1308"/>
</dbReference>
<reference evidence="3" key="2">
    <citation type="submission" date="2021-03" db="UniProtKB">
        <authorList>
            <consortium name="EnsemblPlants"/>
        </authorList>
    </citation>
    <scope>IDENTIFICATION</scope>
</reference>
<evidence type="ECO:0008006" key="5">
    <source>
        <dbReference type="Google" id="ProtNLM"/>
    </source>
</evidence>
<feature type="signal peptide" evidence="2">
    <location>
        <begin position="1"/>
        <end position="34"/>
    </location>
</feature>
<organism evidence="3 4">
    <name type="scientific">Cannabis sativa</name>
    <name type="common">Hemp</name>
    <name type="synonym">Marijuana</name>
    <dbReference type="NCBI Taxonomy" id="3483"/>
    <lineage>
        <taxon>Eukaryota</taxon>
        <taxon>Viridiplantae</taxon>
        <taxon>Streptophyta</taxon>
        <taxon>Embryophyta</taxon>
        <taxon>Tracheophyta</taxon>
        <taxon>Spermatophyta</taxon>
        <taxon>Magnoliopsida</taxon>
        <taxon>eudicotyledons</taxon>
        <taxon>Gunneridae</taxon>
        <taxon>Pentapetalae</taxon>
        <taxon>rosids</taxon>
        <taxon>fabids</taxon>
        <taxon>Rosales</taxon>
        <taxon>Cannabaceae</taxon>
        <taxon>Cannabis</taxon>
    </lineage>
</organism>
<dbReference type="Proteomes" id="UP000596661">
    <property type="component" value="Chromosome 3"/>
</dbReference>
<evidence type="ECO:0000256" key="1">
    <source>
        <dbReference type="SAM" id="MobiDB-lite"/>
    </source>
</evidence>
<dbReference type="InterPro" id="IPR040256">
    <property type="entry name" value="At4g02000-like"/>
</dbReference>
<dbReference type="EnsemblPlants" id="evm.model.03.1308">
    <property type="protein sequence ID" value="cds.evm.model.03.1308"/>
    <property type="gene ID" value="evm.TU.03.1308"/>
</dbReference>
<feature type="region of interest" description="Disordered" evidence="1">
    <location>
        <begin position="42"/>
        <end position="66"/>
    </location>
</feature>
<reference evidence="3" key="1">
    <citation type="submission" date="2018-11" db="EMBL/GenBank/DDBJ databases">
        <authorList>
            <person name="Grassa J C."/>
        </authorList>
    </citation>
    <scope>NUCLEOTIDE SEQUENCE [LARGE SCALE GENOMIC DNA]</scope>
</reference>
<evidence type="ECO:0000256" key="2">
    <source>
        <dbReference type="SAM" id="SignalP"/>
    </source>
</evidence>
<feature type="chain" id="PRO_5031386036" description="DUF4283 domain-containing protein" evidence="2">
    <location>
        <begin position="35"/>
        <end position="567"/>
    </location>
</feature>
<name>A0A803P4R7_CANSA</name>
<proteinExistence type="predicted"/>
<keyword evidence="4" id="KW-1185">Reference proteome</keyword>
<protein>
    <recommendedName>
        <fullName evidence="5">DUF4283 domain-containing protein</fullName>
    </recommendedName>
</protein>
<evidence type="ECO:0000313" key="4">
    <source>
        <dbReference type="Proteomes" id="UP000596661"/>
    </source>
</evidence>
<sequence>MIDLGNSSPMLEIVAATPLLLIGLSLSSLSCCYGKDEGDEVGQAKVTAKKKKKRGPDSSADGKKTKTMDEVLGIEPIIFSDAEEGEVEDQDTEHEAGVQMEQEASLRESIRLEFAQLMEAKQFREAQHLSATAVARGTTVIPPVLRSGSIIRNLEPSFSGSPSKQKIKITREGIQEEIDFWTPSIVCYVLGANPPMSIFDGFVRRVWKEKIDKGLELKYWGEQVLFRIISQIGTPVMLDSFTKAKEKLNYSRIFKEVSLQQEFPEQIEFEDEHGDDISVYVNYEWKPTTCAHCKGVGHSTIDCTKKGGSKAEWVVKKPVVESREKTISDEDGFLLPKKVWKEKTTEHQVSSAVAVANSFGSLQQFTENQQENADGNLEAGVFTRGAISNLEMTESIRALANQEWLEAHPTAEVIFLNESIFDHTPAVLNFHNSVICGRKSFKYFSMWELHPRYAEIIQQQWQIQCKGTLMFRIVSKLKSMKIALKDLNKDHFSDICTQEAIAKAKLDECQSLLQQQPMNEQLHQQENDLRTHYTLVFKSYLSFLQQKAKLNWAKAGDENSTLFHSSI</sequence>
<keyword evidence="2" id="KW-0732">Signal</keyword>
<dbReference type="PANTHER" id="PTHR31286">
    <property type="entry name" value="GLYCINE-RICH CELL WALL STRUCTURAL PROTEIN 1.8-LIKE"/>
    <property type="match status" value="1"/>
</dbReference>
<dbReference type="EMBL" id="UZAU01000292">
    <property type="status" value="NOT_ANNOTATED_CDS"/>
    <property type="molecule type" value="Genomic_DNA"/>
</dbReference>
<evidence type="ECO:0000313" key="3">
    <source>
        <dbReference type="EnsemblPlants" id="cds.evm.model.03.1308"/>
    </source>
</evidence>